<dbReference type="Gene3D" id="1.25.40.10">
    <property type="entry name" value="Tetratricopeptide repeat domain"/>
    <property type="match status" value="1"/>
</dbReference>
<dbReference type="SUPFAM" id="SSF48452">
    <property type="entry name" value="TPR-like"/>
    <property type="match status" value="1"/>
</dbReference>
<dbReference type="InterPro" id="IPR019734">
    <property type="entry name" value="TPR_rpt"/>
</dbReference>
<dbReference type="InterPro" id="IPR010466">
    <property type="entry name" value="DUF1058"/>
</dbReference>
<name>A0A7T0BYA1_9BACT</name>
<evidence type="ECO:0000256" key="2">
    <source>
        <dbReference type="SAM" id="SignalP"/>
    </source>
</evidence>
<keyword evidence="2" id="KW-0732">Signal</keyword>
<reference evidence="4 5" key="1">
    <citation type="submission" date="2020-02" db="EMBL/GenBank/DDBJ databases">
        <title>Genomic and physiological characterization of two novel Nitrospinaceae genera.</title>
        <authorList>
            <person name="Mueller A.J."/>
            <person name="Jung M.-Y."/>
            <person name="Strachan C.R."/>
            <person name="Herbold C.W."/>
            <person name="Kirkegaard R.H."/>
            <person name="Daims H."/>
        </authorList>
    </citation>
    <scope>NUCLEOTIDE SEQUENCE [LARGE SCALE GENOMIC DNA]</scope>
    <source>
        <strain evidence="4">EB</strain>
    </source>
</reference>
<dbReference type="Pfam" id="PF06347">
    <property type="entry name" value="SH3_4"/>
    <property type="match status" value="1"/>
</dbReference>
<dbReference type="Pfam" id="PF13432">
    <property type="entry name" value="TPR_16"/>
    <property type="match status" value="1"/>
</dbReference>
<dbReference type="InterPro" id="IPR011990">
    <property type="entry name" value="TPR-like_helical_dom_sf"/>
</dbReference>
<feature type="repeat" description="TPR" evidence="1">
    <location>
        <begin position="58"/>
        <end position="91"/>
    </location>
</feature>
<dbReference type="AlphaFoldDB" id="A0A7T0BYA1"/>
<dbReference type="InterPro" id="IPR003646">
    <property type="entry name" value="SH3-like_bac-type"/>
</dbReference>
<organism evidence="4 5">
    <name type="scientific">Candidatus Nitronauta litoralis</name>
    <dbReference type="NCBI Taxonomy" id="2705533"/>
    <lineage>
        <taxon>Bacteria</taxon>
        <taxon>Pseudomonadati</taxon>
        <taxon>Nitrospinota/Tectimicrobiota group</taxon>
        <taxon>Nitrospinota</taxon>
        <taxon>Nitrospinia</taxon>
        <taxon>Nitrospinales</taxon>
        <taxon>Nitrospinaceae</taxon>
        <taxon>Candidatus Nitronauta</taxon>
    </lineage>
</organism>
<feature type="domain" description="SH3b" evidence="3">
    <location>
        <begin position="186"/>
        <end position="247"/>
    </location>
</feature>
<evidence type="ECO:0000313" key="4">
    <source>
        <dbReference type="EMBL" id="QPJ63173.1"/>
    </source>
</evidence>
<evidence type="ECO:0000259" key="3">
    <source>
        <dbReference type="PROSITE" id="PS51781"/>
    </source>
</evidence>
<gene>
    <name evidence="4" type="ORF">G3M70_15340</name>
</gene>
<dbReference type="KEGG" id="nli:G3M70_15340"/>
<dbReference type="Gene3D" id="2.30.30.40">
    <property type="entry name" value="SH3 Domains"/>
    <property type="match status" value="1"/>
</dbReference>
<dbReference type="SUPFAM" id="SSF50044">
    <property type="entry name" value="SH3-domain"/>
    <property type="match status" value="1"/>
</dbReference>
<dbReference type="EMBL" id="CP048685">
    <property type="protein sequence ID" value="QPJ63173.1"/>
    <property type="molecule type" value="Genomic_DNA"/>
</dbReference>
<feature type="signal peptide" evidence="2">
    <location>
        <begin position="1"/>
        <end position="20"/>
    </location>
</feature>
<dbReference type="PROSITE" id="PS51781">
    <property type="entry name" value="SH3B"/>
    <property type="match status" value="1"/>
</dbReference>
<keyword evidence="1" id="KW-0802">TPR repeat</keyword>
<evidence type="ECO:0000313" key="5">
    <source>
        <dbReference type="Proteomes" id="UP000594688"/>
    </source>
</evidence>
<accession>A0A7T0BYA1</accession>
<proteinExistence type="predicted"/>
<dbReference type="Proteomes" id="UP000594688">
    <property type="component" value="Chromosome"/>
</dbReference>
<sequence>MKNILFTLFFLLFFANGVQAGSGFFQKLAQTNKLYEEGDYKKAATGYLQLLEENPSNGHLHYNLGNAFYQSNEYAKAIYHYLQSKKQLPRDEDVEANLSITLRKTEDIWDGRKNSPASAVLFWLNDFTLDEHIKGIIVLNFLFWVVAVFHFQRENESLGKVKQILAGILIITLLSTGARWHLENFVVNAVVSEKSLDVYSGEGDKDEVALQLHEGAVLPVLDRKGEWVELELPNGKNGWVPSSSVLI</sequence>
<dbReference type="SMART" id="SM00028">
    <property type="entry name" value="TPR"/>
    <property type="match status" value="2"/>
</dbReference>
<feature type="chain" id="PRO_5032367697" evidence="2">
    <location>
        <begin position="21"/>
        <end position="247"/>
    </location>
</feature>
<evidence type="ECO:0000256" key="1">
    <source>
        <dbReference type="PROSITE-ProRule" id="PRU00339"/>
    </source>
</evidence>
<dbReference type="InterPro" id="IPR036028">
    <property type="entry name" value="SH3-like_dom_sf"/>
</dbReference>
<protein>
    <submittedName>
        <fullName evidence="4">Tetratricopeptide repeat protein</fullName>
    </submittedName>
</protein>
<dbReference type="PROSITE" id="PS50005">
    <property type="entry name" value="TPR"/>
    <property type="match status" value="1"/>
</dbReference>